<dbReference type="Proteomes" id="UP000199322">
    <property type="component" value="Unassembled WGS sequence"/>
</dbReference>
<dbReference type="CDD" id="cd22357">
    <property type="entry name" value="SfsA-like"/>
    <property type="match status" value="1"/>
</dbReference>
<dbReference type="GO" id="GO:0003677">
    <property type="term" value="F:DNA binding"/>
    <property type="evidence" value="ECO:0007669"/>
    <property type="project" value="InterPro"/>
</dbReference>
<dbReference type="RefSeq" id="WP_091405611.1">
    <property type="nucleotide sequence ID" value="NZ_FMYV01000011.1"/>
</dbReference>
<evidence type="ECO:0000313" key="5">
    <source>
        <dbReference type="Proteomes" id="UP000199322"/>
    </source>
</evidence>
<dbReference type="AlphaFoldDB" id="A0A1G6QBJ9"/>
<dbReference type="PANTHER" id="PTHR30545:SF2">
    <property type="entry name" value="SUGAR FERMENTATION STIMULATION PROTEIN A"/>
    <property type="match status" value="1"/>
</dbReference>
<dbReference type="EMBL" id="FMYV01000011">
    <property type="protein sequence ID" value="SDC89739.1"/>
    <property type="molecule type" value="Genomic_DNA"/>
</dbReference>
<proteinExistence type="inferred from homology"/>
<evidence type="ECO:0000259" key="2">
    <source>
        <dbReference type="Pfam" id="PF03749"/>
    </source>
</evidence>
<reference evidence="4 5" key="1">
    <citation type="submission" date="2016-10" db="EMBL/GenBank/DDBJ databases">
        <authorList>
            <person name="de Groot N.N."/>
        </authorList>
    </citation>
    <scope>NUCLEOTIDE SEQUENCE [LARGE SCALE GENOMIC DNA]</scope>
    <source>
        <strain evidence="4 5">WG14</strain>
    </source>
</reference>
<feature type="domain" description="Sugar fermentation stimulation protein C-terminal" evidence="2">
    <location>
        <begin position="88"/>
        <end position="220"/>
    </location>
</feature>
<name>A0A1G6QBJ9_9BACT</name>
<evidence type="ECO:0000259" key="3">
    <source>
        <dbReference type="Pfam" id="PF17746"/>
    </source>
</evidence>
<comment type="similarity">
    <text evidence="1">Belongs to the SfsA family.</text>
</comment>
<dbReference type="Pfam" id="PF03749">
    <property type="entry name" value="SfsA"/>
    <property type="match status" value="1"/>
</dbReference>
<accession>A0A1G6QBJ9</accession>
<dbReference type="Pfam" id="PF17746">
    <property type="entry name" value="SfsA_N"/>
    <property type="match status" value="1"/>
</dbReference>
<keyword evidence="5" id="KW-1185">Reference proteome</keyword>
<dbReference type="InterPro" id="IPR041465">
    <property type="entry name" value="SfsA_N"/>
</dbReference>
<protein>
    <recommendedName>
        <fullName evidence="1">Sugar fermentation stimulation protein homolog</fullName>
    </recommendedName>
</protein>
<dbReference type="Gene3D" id="3.40.1350.60">
    <property type="match status" value="1"/>
</dbReference>
<dbReference type="NCBIfam" id="TIGR00230">
    <property type="entry name" value="sfsA"/>
    <property type="match status" value="1"/>
</dbReference>
<sequence length="234" mass="27020">MKLMEIKTDYTAIFKSRPNRYIAEVDIPELDLENEEIHVHDPGRLKELLYPGNKIKIKKANNTKRKTKWDLIAAENGSEEIMINSAYHRNISYFILNNENINPFGKLRNIKAEVKYNKSRLDYLVEDAKNNKIWIEIKGCTLTEDGVAKFPDSPTLRGTRHLEELIEIKENGEEAAIILLVFGKSECFRPNKETDTKFAETFHKAMKVGVKIYPIQLSYKNGIISYEGILPICE</sequence>
<organism evidence="4 5">
    <name type="scientific">Geotoga petraea</name>
    <dbReference type="NCBI Taxonomy" id="28234"/>
    <lineage>
        <taxon>Bacteria</taxon>
        <taxon>Thermotogati</taxon>
        <taxon>Thermotogota</taxon>
        <taxon>Thermotogae</taxon>
        <taxon>Petrotogales</taxon>
        <taxon>Petrotogaceae</taxon>
        <taxon>Geotoga</taxon>
    </lineage>
</organism>
<dbReference type="HAMAP" id="MF_00095">
    <property type="entry name" value="SfsA"/>
    <property type="match status" value="1"/>
</dbReference>
<evidence type="ECO:0000313" key="4">
    <source>
        <dbReference type="EMBL" id="SDC89739.1"/>
    </source>
</evidence>
<feature type="domain" description="SfsA N-terminal OB" evidence="3">
    <location>
        <begin position="17"/>
        <end position="83"/>
    </location>
</feature>
<dbReference type="PANTHER" id="PTHR30545">
    <property type="entry name" value="SUGAR FERMENTATION STIMULATION PROTEIN A"/>
    <property type="match status" value="1"/>
</dbReference>
<gene>
    <name evidence="1" type="primary">sfsA</name>
    <name evidence="4" type="ORF">SAMN04488588_2041</name>
</gene>
<dbReference type="Gene3D" id="2.40.50.580">
    <property type="match status" value="1"/>
</dbReference>
<dbReference type="InterPro" id="IPR005224">
    <property type="entry name" value="SfsA"/>
</dbReference>
<dbReference type="InterPro" id="IPR040452">
    <property type="entry name" value="SfsA_C"/>
</dbReference>
<evidence type="ECO:0000256" key="1">
    <source>
        <dbReference type="HAMAP-Rule" id="MF_00095"/>
    </source>
</evidence>